<dbReference type="PANTHER" id="PTHR10316:SF40">
    <property type="entry name" value="LD27118P"/>
    <property type="match status" value="1"/>
</dbReference>
<dbReference type="FunFam" id="2.30.42.10:FF:000232">
    <property type="entry name" value="Uncharacterized protein, isoform A"/>
    <property type="match status" value="1"/>
</dbReference>
<dbReference type="AlphaFoldDB" id="E0VB59"/>
<dbReference type="PROSITE" id="PS00856">
    <property type="entry name" value="GUANYLATE_KINASE_1"/>
    <property type="match status" value="1"/>
</dbReference>
<feature type="region of interest" description="Disordered" evidence="4">
    <location>
        <begin position="191"/>
        <end position="301"/>
    </location>
</feature>
<dbReference type="GeneID" id="8232891"/>
<dbReference type="Pfam" id="PF00397">
    <property type="entry name" value="WW"/>
    <property type="match status" value="1"/>
</dbReference>
<dbReference type="CDD" id="cd06735">
    <property type="entry name" value="PDZ5_MAGI-1_3-like"/>
    <property type="match status" value="1"/>
</dbReference>
<dbReference type="SUPFAM" id="SSF51045">
    <property type="entry name" value="WW domain"/>
    <property type="match status" value="1"/>
</dbReference>
<feature type="compositionally biased region" description="Basic and acidic residues" evidence="4">
    <location>
        <begin position="355"/>
        <end position="365"/>
    </location>
</feature>
<organism>
    <name type="scientific">Pediculus humanus subsp. corporis</name>
    <name type="common">Body louse</name>
    <dbReference type="NCBI Taxonomy" id="121224"/>
    <lineage>
        <taxon>Eukaryota</taxon>
        <taxon>Metazoa</taxon>
        <taxon>Ecdysozoa</taxon>
        <taxon>Arthropoda</taxon>
        <taxon>Hexapoda</taxon>
        <taxon>Insecta</taxon>
        <taxon>Pterygota</taxon>
        <taxon>Neoptera</taxon>
        <taxon>Paraneoptera</taxon>
        <taxon>Psocodea</taxon>
        <taxon>Troctomorpha</taxon>
        <taxon>Phthiraptera</taxon>
        <taxon>Anoplura</taxon>
        <taxon>Pediculidae</taxon>
        <taxon>Pediculus</taxon>
    </lineage>
</organism>
<name>E0VB59_PEDHC</name>
<dbReference type="eggNOG" id="KOG3209">
    <property type="taxonomic scope" value="Eukaryota"/>
</dbReference>
<feature type="domain" description="PDZ" evidence="7">
    <location>
        <begin position="581"/>
        <end position="657"/>
    </location>
</feature>
<dbReference type="FunCoup" id="E0VB59">
    <property type="interactions" value="637"/>
</dbReference>
<dbReference type="STRING" id="121224.E0VB59"/>
<gene>
    <name evidence="9" type="primary">8232891</name>
    <name evidence="8" type="ORF">Phum_PHUM051820</name>
</gene>
<feature type="domain" description="PDZ" evidence="7">
    <location>
        <begin position="30"/>
        <end position="98"/>
    </location>
</feature>
<dbReference type="Pfam" id="PF00625">
    <property type="entry name" value="Guanylate_kin"/>
    <property type="match status" value="1"/>
</dbReference>
<protein>
    <recommendedName>
        <fullName evidence="11">Membrane-associated guanylate kinase, WW and PDZ domain-containing protein</fullName>
    </recommendedName>
</protein>
<dbReference type="FunFam" id="2.30.42.10:FF:000012">
    <property type="entry name" value="Membrane associated guanylate kinase, WW and PDZ domain containing 1"/>
    <property type="match status" value="1"/>
</dbReference>
<dbReference type="InterPro" id="IPR001478">
    <property type="entry name" value="PDZ"/>
</dbReference>
<feature type="domain" description="PDZ" evidence="7">
    <location>
        <begin position="401"/>
        <end position="471"/>
    </location>
</feature>
<dbReference type="GO" id="GO:0016020">
    <property type="term" value="C:membrane"/>
    <property type="evidence" value="ECO:0007669"/>
    <property type="project" value="UniProtKB-SubCell"/>
</dbReference>
<dbReference type="SUPFAM" id="SSF52540">
    <property type="entry name" value="P-loop containing nucleoside triphosphate hydrolases"/>
    <property type="match status" value="1"/>
</dbReference>
<reference evidence="8" key="2">
    <citation type="submission" date="2007-04" db="EMBL/GenBank/DDBJ databases">
        <title>The genome of the human body louse.</title>
        <authorList>
            <consortium name="The Human Body Louse Genome Consortium"/>
            <person name="Kirkness E."/>
            <person name="Walenz B."/>
            <person name="Hass B."/>
            <person name="Bruggner R."/>
            <person name="Strausberg R."/>
        </authorList>
    </citation>
    <scope>NUCLEOTIDE SEQUENCE</scope>
    <source>
        <strain evidence="8">USDA</strain>
    </source>
</reference>
<evidence type="ECO:0000259" key="5">
    <source>
        <dbReference type="PROSITE" id="PS50020"/>
    </source>
</evidence>
<dbReference type="EMBL" id="AAZO01000613">
    <property type="status" value="NOT_ANNOTATED_CDS"/>
    <property type="molecule type" value="Genomic_DNA"/>
</dbReference>
<reference evidence="9" key="3">
    <citation type="submission" date="2021-02" db="UniProtKB">
        <authorList>
            <consortium name="EnsemblMetazoa"/>
        </authorList>
    </citation>
    <scope>IDENTIFICATION</scope>
    <source>
        <strain evidence="9">USDA</strain>
    </source>
</reference>
<comment type="subcellular location">
    <subcellularLocation>
        <location evidence="1">Membrane</location>
        <topology evidence="1">Peripheral membrane protein</topology>
    </subcellularLocation>
</comment>
<dbReference type="InterPro" id="IPR036020">
    <property type="entry name" value="WW_dom_sf"/>
</dbReference>
<dbReference type="CDD" id="cd06734">
    <property type="entry name" value="PDZ4_MAGI-1_3-like"/>
    <property type="match status" value="1"/>
</dbReference>
<dbReference type="FunFam" id="2.30.42.10:FF:000005">
    <property type="entry name" value="Membrane associated guanylate kinase, WW and PDZ domain containing 1"/>
    <property type="match status" value="1"/>
</dbReference>
<evidence type="ECO:0000256" key="2">
    <source>
        <dbReference type="ARBA" id="ARBA00022737"/>
    </source>
</evidence>
<dbReference type="OMA" id="QYENPML"/>
<dbReference type="FunFam" id="2.30.42.10:FF:000144">
    <property type="entry name" value="Membrane associated guanylate kinase, WW and PDZ domain containing 2"/>
    <property type="match status" value="1"/>
</dbReference>
<dbReference type="CTD" id="8232891"/>
<feature type="compositionally biased region" description="Polar residues" evidence="4">
    <location>
        <begin position="210"/>
        <end position="221"/>
    </location>
</feature>
<dbReference type="PROSITE" id="PS50052">
    <property type="entry name" value="GUANYLATE_KINASE_2"/>
    <property type="match status" value="1"/>
</dbReference>
<feature type="compositionally biased region" description="Polar residues" evidence="4">
    <location>
        <begin position="257"/>
        <end position="277"/>
    </location>
</feature>
<feature type="domain" description="PDZ" evidence="7">
    <location>
        <begin position="860"/>
        <end position="938"/>
    </location>
</feature>
<dbReference type="PANTHER" id="PTHR10316">
    <property type="entry name" value="MEMBRANE ASSOCIATED GUANYLATE KINASE-RELATED"/>
    <property type="match status" value="1"/>
</dbReference>
<dbReference type="OrthoDB" id="66881at2759"/>
<dbReference type="Gene3D" id="3.30.63.10">
    <property type="entry name" value="Guanylate Kinase phosphate binding domain"/>
    <property type="match status" value="1"/>
</dbReference>
<reference evidence="8" key="1">
    <citation type="submission" date="2007-04" db="EMBL/GenBank/DDBJ databases">
        <title>Annotation of Pediculus humanus corporis strain USDA.</title>
        <authorList>
            <person name="Kirkness E."/>
            <person name="Hannick L."/>
            <person name="Hass B."/>
            <person name="Bruggner R."/>
            <person name="Lawson D."/>
            <person name="Bidwell S."/>
            <person name="Joardar V."/>
            <person name="Caler E."/>
            <person name="Walenz B."/>
            <person name="Inman J."/>
            <person name="Schobel S."/>
            <person name="Galinsky K."/>
            <person name="Amedeo P."/>
            <person name="Strausberg R."/>
        </authorList>
    </citation>
    <scope>NUCLEOTIDE SEQUENCE</scope>
    <source>
        <strain evidence="8">USDA</strain>
    </source>
</reference>
<dbReference type="PROSITE" id="PS50106">
    <property type="entry name" value="PDZ"/>
    <property type="match status" value="6"/>
</dbReference>
<dbReference type="InterPro" id="IPR020590">
    <property type="entry name" value="Guanylate_kinase_CS"/>
</dbReference>
<sequence length="1082" mass="119618">MLKSGQKRPISSGREAKILKNDEWRRFENEVILAANENGTLNFSIEGGSDNGEFARVCDLNQSKINCKSGKLCEGDIILEVQGQKVAGYTQRDVVAWLNHCCKNGNPVVLKTIPSGHITKDLREFLNTRFQKGSDNHDLQNIIRDNLYLRTVPVTTREPREGEINGLDYTFLTLEEFMVLDQSGNLLESGIFEGNHYGTPKPSKEPPTSIPQGNEANTNLNWFMPGAHPSSEGKRKRNRSNVEAMSSKNLEPPSVEIYSSATSVHDSSIPSTASTIRTPPLPNRDSSEESHNDFSSDLGPLPSNWEKAFTEKGEIYFIDHNTGTSHWLDPRLSKFQKKSLEECLDDELPYGWEKIEDPHYDEHPPKQNNLEPPKHPPGSNFEFEQPFFTKNPSKLQGERLTTVLIKSSRGLGFTIVGGDENVEEFLQIKSVVPNGPAWLDGKLKTGDVLVYVNETCVLGFTHHDMVSVFQSISPGETVKLDVCRGYPLPFDPNDPNTEVVTTIAVSAHDSIIGETDNYLDEDICGKIPENLFKSLVDSNHVRSGSDDILNNSVKSMPDLCSSEAEFFNDPPAIPEKPEFLSISIVKGPMGFGFTIADSAYGQKVKKILDKLRCKNLMEGDILVKINSSNVRNMCHSEVVQVLKDCEKNQEAMVTVQRGSSSPTKSRTRKNDFTLQAPGIGLYRSKTPTADLYSTQQKEIMPNRPKTPIVDTRYRSKTPIFNSNWADMKLNAYKLPPISQGNGRMFTGTSNYEYLETVVSLVRQETGFGFRIVGGTEEGSQVSIGHIVPGGAADLDGRLHTGDEIISVDGQSVINVSHHHVVQLMGKAAVNGAVTIGIRRRIPIQQEIQHNAGTTSTYPYHVTVTRREDEGFGFVIISSLNRCGSTIGRIIKGSPAERCGQLHVGDHILAVNHMDIISLHHGDIVNLIKDSGYSVTLTIGPPLDDNSSNASQRVNKHNISESGVEDDPYLVNRPYGYSTRASKDGNGLEDQYHAVELNRGSRGFGFSIRGGKEFQNMPLYVLQIAENGPAAVNDKLKIGDQIIEINGINTKNMTHAEAIEIIRKGGPSVRLLVRRGEKVPPPP</sequence>
<dbReference type="GO" id="GO:0005737">
    <property type="term" value="C:cytoplasm"/>
    <property type="evidence" value="ECO:0007669"/>
    <property type="project" value="TreeGrafter"/>
</dbReference>
<feature type="compositionally biased region" description="Basic and acidic residues" evidence="4">
    <location>
        <begin position="285"/>
        <end position="294"/>
    </location>
</feature>
<evidence type="ECO:0000256" key="4">
    <source>
        <dbReference type="SAM" id="MobiDB-lite"/>
    </source>
</evidence>
<dbReference type="InterPro" id="IPR036034">
    <property type="entry name" value="PDZ_sf"/>
</dbReference>
<evidence type="ECO:0000256" key="1">
    <source>
        <dbReference type="ARBA" id="ARBA00004170"/>
    </source>
</evidence>
<evidence type="ECO:0000259" key="6">
    <source>
        <dbReference type="PROSITE" id="PS50052"/>
    </source>
</evidence>
<evidence type="ECO:0000313" key="9">
    <source>
        <dbReference type="EnsemblMetazoa" id="PHUM051820-PA"/>
    </source>
</evidence>
<dbReference type="CDD" id="cd06733">
    <property type="entry name" value="PDZ3_MAGI-1_3-like"/>
    <property type="match status" value="1"/>
</dbReference>
<evidence type="ECO:0000313" key="8">
    <source>
        <dbReference type="EMBL" id="EEB10615.1"/>
    </source>
</evidence>
<dbReference type="InterPro" id="IPR027417">
    <property type="entry name" value="P-loop_NTPase"/>
</dbReference>
<dbReference type="Proteomes" id="UP000009046">
    <property type="component" value="Unassembled WGS sequence"/>
</dbReference>
<dbReference type="GO" id="GO:0007165">
    <property type="term" value="P:signal transduction"/>
    <property type="evidence" value="ECO:0007669"/>
    <property type="project" value="TreeGrafter"/>
</dbReference>
<dbReference type="Gene3D" id="2.30.42.10">
    <property type="match status" value="6"/>
</dbReference>
<feature type="domain" description="PDZ" evidence="7">
    <location>
        <begin position="993"/>
        <end position="1076"/>
    </location>
</feature>
<dbReference type="Pfam" id="PF00595">
    <property type="entry name" value="PDZ"/>
    <property type="match status" value="6"/>
</dbReference>
<dbReference type="SMART" id="SM00072">
    <property type="entry name" value="GuKc"/>
    <property type="match status" value="1"/>
</dbReference>
<dbReference type="CDD" id="cd06731">
    <property type="entry name" value="PDZ1_MAGI-1_3-like"/>
    <property type="match status" value="1"/>
</dbReference>
<dbReference type="Gene3D" id="2.20.70.10">
    <property type="match status" value="1"/>
</dbReference>
<dbReference type="FunFam" id="3.30.63.10:FF:000003">
    <property type="entry name" value="Membrane-associated guanylate kinase, WW and PDZ domain-containing protein 3 isoform 1"/>
    <property type="match status" value="1"/>
</dbReference>
<proteinExistence type="predicted"/>
<dbReference type="InterPro" id="IPR001202">
    <property type="entry name" value="WW_dom"/>
</dbReference>
<dbReference type="VEuPathDB" id="VectorBase:PHUM051820"/>
<dbReference type="RefSeq" id="XP_002423353.1">
    <property type="nucleotide sequence ID" value="XM_002423308.1"/>
</dbReference>
<keyword evidence="2" id="KW-0677">Repeat</keyword>
<dbReference type="EMBL" id="AAZO01000612">
    <property type="status" value="NOT_ANNOTATED_CDS"/>
    <property type="molecule type" value="Genomic_DNA"/>
</dbReference>
<dbReference type="SUPFAM" id="SSF50156">
    <property type="entry name" value="PDZ domain-like"/>
    <property type="match status" value="6"/>
</dbReference>
<dbReference type="SMART" id="SM00456">
    <property type="entry name" value="WW"/>
    <property type="match status" value="1"/>
</dbReference>
<dbReference type="SMART" id="SM00228">
    <property type="entry name" value="PDZ"/>
    <property type="match status" value="6"/>
</dbReference>
<evidence type="ECO:0000313" key="10">
    <source>
        <dbReference type="Proteomes" id="UP000009046"/>
    </source>
</evidence>
<dbReference type="HOGENOM" id="CLU_004562_1_0_1"/>
<dbReference type="KEGG" id="phu:Phum_PHUM051820"/>
<dbReference type="EMBL" id="DS235022">
    <property type="protein sequence ID" value="EEB10615.1"/>
    <property type="molecule type" value="Genomic_DNA"/>
</dbReference>
<feature type="domain" description="Guanylate kinase-like" evidence="6">
    <location>
        <begin position="106"/>
        <end position="199"/>
    </location>
</feature>
<dbReference type="EnsemblMetazoa" id="PHUM051820-RA">
    <property type="protein sequence ID" value="PHUM051820-PA"/>
    <property type="gene ID" value="PHUM051820"/>
</dbReference>
<feature type="domain" description="WW" evidence="5">
    <location>
        <begin position="299"/>
        <end position="332"/>
    </location>
</feature>
<feature type="region of interest" description="Disordered" evidence="4">
    <location>
        <begin position="355"/>
        <end position="378"/>
    </location>
</feature>
<keyword evidence="10" id="KW-1185">Reference proteome</keyword>
<dbReference type="CDD" id="cd06732">
    <property type="entry name" value="PDZ2_MAGI-1_3-like"/>
    <property type="match status" value="1"/>
</dbReference>
<feature type="domain" description="PDZ" evidence="7">
    <location>
        <begin position="757"/>
        <end position="824"/>
    </location>
</feature>
<evidence type="ECO:0000259" key="7">
    <source>
        <dbReference type="PROSITE" id="PS50106"/>
    </source>
</evidence>
<evidence type="ECO:0000256" key="3">
    <source>
        <dbReference type="ARBA" id="ARBA00023136"/>
    </source>
</evidence>
<accession>E0VB59</accession>
<dbReference type="PROSITE" id="PS50020">
    <property type="entry name" value="WW_DOMAIN_2"/>
    <property type="match status" value="1"/>
</dbReference>
<dbReference type="InterPro" id="IPR008144">
    <property type="entry name" value="Guanylate_kin-like_dom"/>
</dbReference>
<dbReference type="InParanoid" id="E0VB59"/>
<keyword evidence="3" id="KW-0472">Membrane</keyword>
<dbReference type="CDD" id="cd00201">
    <property type="entry name" value="WW"/>
    <property type="match status" value="1"/>
</dbReference>
<dbReference type="InterPro" id="IPR008145">
    <property type="entry name" value="GK/Ca_channel_bsu"/>
</dbReference>
<evidence type="ECO:0008006" key="11">
    <source>
        <dbReference type="Google" id="ProtNLM"/>
    </source>
</evidence>